<comment type="subcellular location">
    <subcellularLocation>
        <location evidence="1">Cell envelope</location>
    </subcellularLocation>
</comment>
<evidence type="ECO:0000256" key="3">
    <source>
        <dbReference type="ARBA" id="ARBA00023284"/>
    </source>
</evidence>
<dbReference type="Pfam" id="PF08534">
    <property type="entry name" value="Redoxin"/>
    <property type="match status" value="1"/>
</dbReference>
<gene>
    <name evidence="5" type="ORF">HQN59_08010</name>
</gene>
<feature type="domain" description="Thioredoxin" evidence="4">
    <location>
        <begin position="31"/>
        <end position="172"/>
    </location>
</feature>
<dbReference type="InterPro" id="IPR017937">
    <property type="entry name" value="Thioredoxin_CS"/>
</dbReference>
<evidence type="ECO:0000256" key="2">
    <source>
        <dbReference type="ARBA" id="ARBA00022748"/>
    </source>
</evidence>
<dbReference type="InterPro" id="IPR013766">
    <property type="entry name" value="Thioredoxin_domain"/>
</dbReference>
<dbReference type="InterPro" id="IPR036249">
    <property type="entry name" value="Thioredoxin-like_sf"/>
</dbReference>
<organism evidence="5 6">
    <name type="scientific">Piscinibacter koreensis</name>
    <dbReference type="NCBI Taxonomy" id="2742824"/>
    <lineage>
        <taxon>Bacteria</taxon>
        <taxon>Pseudomonadati</taxon>
        <taxon>Pseudomonadota</taxon>
        <taxon>Betaproteobacteria</taxon>
        <taxon>Burkholderiales</taxon>
        <taxon>Sphaerotilaceae</taxon>
        <taxon>Piscinibacter</taxon>
    </lineage>
</organism>
<keyword evidence="6" id="KW-1185">Reference proteome</keyword>
<sequence length="172" mass="18228">MKRRSLLAGALAGGAVTAGVGFGVWRAGAADEFGQHLGGVSLQRPGDAGMLALDSLRGRPLVVNFWATWCVPCVEEMPLLDRFHAEQRAKGWQVLAIAIDNAQAVGAFVKQHALALPVALGGYGGVELTRRLGNTAGGLPYSVLFDSHGRVRERKTGALTAADLERWKAIEV</sequence>
<accession>A0A7Y6TW75</accession>
<evidence type="ECO:0000313" key="6">
    <source>
        <dbReference type="Proteomes" id="UP000529637"/>
    </source>
</evidence>
<dbReference type="GO" id="GO:0015036">
    <property type="term" value="F:disulfide oxidoreductase activity"/>
    <property type="evidence" value="ECO:0007669"/>
    <property type="project" value="UniProtKB-ARBA"/>
</dbReference>
<keyword evidence="2" id="KW-0201">Cytochrome c-type biogenesis</keyword>
<evidence type="ECO:0000256" key="1">
    <source>
        <dbReference type="ARBA" id="ARBA00004196"/>
    </source>
</evidence>
<dbReference type="SUPFAM" id="SSF52833">
    <property type="entry name" value="Thioredoxin-like"/>
    <property type="match status" value="1"/>
</dbReference>
<proteinExistence type="predicted"/>
<dbReference type="EMBL" id="JABWMJ010000003">
    <property type="protein sequence ID" value="NUZ05706.1"/>
    <property type="molecule type" value="Genomic_DNA"/>
</dbReference>
<dbReference type="RefSeq" id="WP_176067919.1">
    <property type="nucleotide sequence ID" value="NZ_JABWMJ010000003.1"/>
</dbReference>
<dbReference type="PROSITE" id="PS51352">
    <property type="entry name" value="THIOREDOXIN_2"/>
    <property type="match status" value="1"/>
</dbReference>
<dbReference type="CDD" id="cd02966">
    <property type="entry name" value="TlpA_like_family"/>
    <property type="match status" value="1"/>
</dbReference>
<name>A0A7Y6TW75_9BURK</name>
<dbReference type="Gene3D" id="3.40.30.10">
    <property type="entry name" value="Glutaredoxin"/>
    <property type="match status" value="1"/>
</dbReference>
<keyword evidence="3" id="KW-0676">Redox-active center</keyword>
<dbReference type="PANTHER" id="PTHR42852">
    <property type="entry name" value="THIOL:DISULFIDE INTERCHANGE PROTEIN DSBE"/>
    <property type="match status" value="1"/>
</dbReference>
<protein>
    <submittedName>
        <fullName evidence="5">TlpA family protein disulfide reductase</fullName>
    </submittedName>
</protein>
<dbReference type="PANTHER" id="PTHR42852:SF13">
    <property type="entry name" value="PROTEIN DIPZ"/>
    <property type="match status" value="1"/>
</dbReference>
<evidence type="ECO:0000313" key="5">
    <source>
        <dbReference type="EMBL" id="NUZ05706.1"/>
    </source>
</evidence>
<dbReference type="PROSITE" id="PS00194">
    <property type="entry name" value="THIOREDOXIN_1"/>
    <property type="match status" value="1"/>
</dbReference>
<reference evidence="5 6" key="1">
    <citation type="submission" date="2020-06" db="EMBL/GenBank/DDBJ databases">
        <title>Schlegella sp. ID0723 isolated from air conditioner.</title>
        <authorList>
            <person name="Kim D.Y."/>
            <person name="Kim D.-U."/>
        </authorList>
    </citation>
    <scope>NUCLEOTIDE SEQUENCE [LARGE SCALE GENOMIC DNA]</scope>
    <source>
        <strain evidence="5 6">ID0723</strain>
    </source>
</reference>
<comment type="caution">
    <text evidence="5">The sequence shown here is derived from an EMBL/GenBank/DDBJ whole genome shotgun (WGS) entry which is preliminary data.</text>
</comment>
<dbReference type="InterPro" id="IPR050553">
    <property type="entry name" value="Thioredoxin_ResA/DsbE_sf"/>
</dbReference>
<dbReference type="InterPro" id="IPR013740">
    <property type="entry name" value="Redoxin"/>
</dbReference>
<dbReference type="GO" id="GO:0030313">
    <property type="term" value="C:cell envelope"/>
    <property type="evidence" value="ECO:0007669"/>
    <property type="project" value="UniProtKB-SubCell"/>
</dbReference>
<dbReference type="GO" id="GO:0017004">
    <property type="term" value="P:cytochrome complex assembly"/>
    <property type="evidence" value="ECO:0007669"/>
    <property type="project" value="UniProtKB-KW"/>
</dbReference>
<dbReference type="Proteomes" id="UP000529637">
    <property type="component" value="Unassembled WGS sequence"/>
</dbReference>
<dbReference type="AlphaFoldDB" id="A0A7Y6TW75"/>
<evidence type="ECO:0000259" key="4">
    <source>
        <dbReference type="PROSITE" id="PS51352"/>
    </source>
</evidence>